<evidence type="ECO:0000256" key="9">
    <source>
        <dbReference type="ARBA" id="ARBA00023196"/>
    </source>
</evidence>
<keyword evidence="6 13" id="KW-0813">Transport</keyword>
<dbReference type="PANTHER" id="PTHR13822">
    <property type="entry name" value="ATP SYNTHASE DELTA/EPSILON CHAIN"/>
    <property type="match status" value="1"/>
</dbReference>
<dbReference type="SUPFAM" id="SSF51344">
    <property type="entry name" value="Epsilon subunit of F1F0-ATP synthase N-terminal domain"/>
    <property type="match status" value="1"/>
</dbReference>
<keyword evidence="10 13" id="KW-0066">ATP synthesis</keyword>
<dbReference type="GO" id="GO:0046933">
    <property type="term" value="F:proton-transporting ATP synthase activity, rotational mechanism"/>
    <property type="evidence" value="ECO:0007669"/>
    <property type="project" value="UniProtKB-UniRule"/>
</dbReference>
<dbReference type="InterPro" id="IPR020546">
    <property type="entry name" value="ATP_synth_F1_dsu/esu_N"/>
</dbReference>
<evidence type="ECO:0000313" key="17">
    <source>
        <dbReference type="Proteomes" id="UP000266258"/>
    </source>
</evidence>
<comment type="caution">
    <text evidence="16">The sequence shown here is derived from an EMBL/GenBank/DDBJ whole genome shotgun (WGS) entry which is preliminary data.</text>
</comment>
<evidence type="ECO:0000256" key="3">
    <source>
        <dbReference type="ARBA" id="ARBA00005712"/>
    </source>
</evidence>
<reference evidence="16 17" key="1">
    <citation type="submission" date="2017-08" db="EMBL/GenBank/DDBJ databases">
        <title>Reclassification of Bisgaard taxon 37 and 44.</title>
        <authorList>
            <person name="Christensen H."/>
        </authorList>
    </citation>
    <scope>NUCLEOTIDE SEQUENCE [LARGE SCALE GENOMIC DNA]</scope>
    <source>
        <strain evidence="16 17">B96_4</strain>
    </source>
</reference>
<keyword evidence="7 13" id="KW-0406">Ion transport</keyword>
<evidence type="ECO:0000256" key="1">
    <source>
        <dbReference type="ARBA" id="ARBA00003543"/>
    </source>
</evidence>
<dbReference type="NCBIfam" id="TIGR01216">
    <property type="entry name" value="ATP_synt_epsi"/>
    <property type="match status" value="1"/>
</dbReference>
<comment type="subunit">
    <text evidence="4 13 14">F-type ATPases have 2 components, CF(1) - the catalytic core - and CF(0) - the membrane proton channel. CF(1) has five subunits: alpha(3), beta(3), gamma(1), delta(1), epsilon(1). CF(0) has three main subunits: a, b and c.</text>
</comment>
<evidence type="ECO:0000256" key="5">
    <source>
        <dbReference type="ARBA" id="ARBA00014480"/>
    </source>
</evidence>
<keyword evidence="9 13" id="KW-0139">CF(1)</keyword>
<dbReference type="PANTHER" id="PTHR13822:SF10">
    <property type="entry name" value="ATP SYNTHASE EPSILON CHAIN, CHLOROPLASTIC"/>
    <property type="match status" value="1"/>
</dbReference>
<dbReference type="InterPro" id="IPR036771">
    <property type="entry name" value="ATPsynth_dsu/esu_N"/>
</dbReference>
<feature type="domain" description="ATP synthase F1 complex delta/epsilon subunit N-terminal" evidence="15">
    <location>
        <begin position="7"/>
        <end position="84"/>
    </location>
</feature>
<evidence type="ECO:0000256" key="6">
    <source>
        <dbReference type="ARBA" id="ARBA00022448"/>
    </source>
</evidence>
<dbReference type="InterPro" id="IPR001469">
    <property type="entry name" value="ATP_synth_F1_dsu/esu"/>
</dbReference>
<dbReference type="Pfam" id="PF02823">
    <property type="entry name" value="ATP-synt_DE_N"/>
    <property type="match status" value="1"/>
</dbReference>
<dbReference type="CDD" id="cd12152">
    <property type="entry name" value="F1-ATPase_delta"/>
    <property type="match status" value="1"/>
</dbReference>
<evidence type="ECO:0000313" key="16">
    <source>
        <dbReference type="EMBL" id="RIY31682.1"/>
    </source>
</evidence>
<keyword evidence="17" id="KW-1185">Reference proteome</keyword>
<keyword evidence="8 13" id="KW-0472">Membrane</keyword>
<dbReference type="GO" id="GO:0005524">
    <property type="term" value="F:ATP binding"/>
    <property type="evidence" value="ECO:0007669"/>
    <property type="project" value="UniProtKB-UniRule"/>
</dbReference>
<comment type="subcellular location">
    <subcellularLocation>
        <location evidence="2 13">Cell membrane</location>
        <topology evidence="2 13">Peripheral membrane protein</topology>
    </subcellularLocation>
</comment>
<evidence type="ECO:0000256" key="10">
    <source>
        <dbReference type="ARBA" id="ARBA00023310"/>
    </source>
</evidence>
<proteinExistence type="inferred from homology"/>
<protein>
    <recommendedName>
        <fullName evidence="5 13">ATP synthase epsilon chain</fullName>
    </recommendedName>
    <alternativeName>
        <fullName evidence="12 13">ATP synthase F1 sector epsilon subunit</fullName>
    </alternativeName>
    <alternativeName>
        <fullName evidence="11 13">F-ATPase epsilon subunit</fullName>
    </alternativeName>
</protein>
<dbReference type="NCBIfam" id="NF001847">
    <property type="entry name" value="PRK00571.1-4"/>
    <property type="match status" value="1"/>
</dbReference>
<dbReference type="Gene3D" id="2.60.15.10">
    <property type="entry name" value="F0F1 ATP synthase delta/epsilon subunit, N-terminal"/>
    <property type="match status" value="1"/>
</dbReference>
<accession>A0A3A1Y046</accession>
<dbReference type="AlphaFoldDB" id="A0A3A1Y046"/>
<evidence type="ECO:0000256" key="11">
    <source>
        <dbReference type="ARBA" id="ARBA00030215"/>
    </source>
</evidence>
<evidence type="ECO:0000256" key="7">
    <source>
        <dbReference type="ARBA" id="ARBA00023065"/>
    </source>
</evidence>
<dbReference type="EMBL" id="NRJH01000057">
    <property type="protein sequence ID" value="RIY31682.1"/>
    <property type="molecule type" value="Genomic_DNA"/>
</dbReference>
<dbReference type="GO" id="GO:0005886">
    <property type="term" value="C:plasma membrane"/>
    <property type="evidence" value="ECO:0007669"/>
    <property type="project" value="UniProtKB-SubCell"/>
</dbReference>
<dbReference type="SUPFAM" id="SSF46604">
    <property type="entry name" value="Epsilon subunit of F1F0-ATP synthase C-terminal domain"/>
    <property type="match status" value="1"/>
</dbReference>
<sequence length="141" mass="15618">MSASTIELVIVSQDNILYKGFVDHVNVTGEGGELGIYPRHTQLLSKLKPGMVSFTVNGEPQVIYTSGGFVEVQPNIVTILADVAIHAKDLDKERILKAKEAAESKLSNLKEDDMELVAAKLKREIAKLRAYEYINSMQSKR</sequence>
<keyword evidence="13" id="KW-1003">Cell membrane</keyword>
<dbReference type="OrthoDB" id="9791445at2"/>
<organism evidence="16 17">
    <name type="scientific">Psittacicella melopsittaci</name>
    <dbReference type="NCBI Taxonomy" id="2028576"/>
    <lineage>
        <taxon>Bacteria</taxon>
        <taxon>Pseudomonadati</taxon>
        <taxon>Pseudomonadota</taxon>
        <taxon>Gammaproteobacteria</taxon>
        <taxon>Pasteurellales</taxon>
        <taxon>Psittacicellaceae</taxon>
        <taxon>Psittacicella</taxon>
    </lineage>
</organism>
<evidence type="ECO:0000256" key="14">
    <source>
        <dbReference type="RuleBase" id="RU003656"/>
    </source>
</evidence>
<evidence type="ECO:0000256" key="8">
    <source>
        <dbReference type="ARBA" id="ARBA00023136"/>
    </source>
</evidence>
<comment type="function">
    <text evidence="1 13">Produces ATP from ADP in the presence of a proton gradient across the membrane.</text>
</comment>
<evidence type="ECO:0000256" key="2">
    <source>
        <dbReference type="ARBA" id="ARBA00004202"/>
    </source>
</evidence>
<gene>
    <name evidence="13" type="primary">atpC</name>
    <name evidence="16" type="ORF">CJP74_06685</name>
</gene>
<dbReference type="GO" id="GO:0045259">
    <property type="term" value="C:proton-transporting ATP synthase complex"/>
    <property type="evidence" value="ECO:0007669"/>
    <property type="project" value="UniProtKB-KW"/>
</dbReference>
<dbReference type="HAMAP" id="MF_00530">
    <property type="entry name" value="ATP_synth_epsil_bac"/>
    <property type="match status" value="1"/>
</dbReference>
<evidence type="ECO:0000256" key="12">
    <source>
        <dbReference type="ARBA" id="ARBA00031795"/>
    </source>
</evidence>
<dbReference type="Proteomes" id="UP000266258">
    <property type="component" value="Unassembled WGS sequence"/>
</dbReference>
<comment type="similarity">
    <text evidence="3 13 14">Belongs to the ATPase epsilon chain family.</text>
</comment>
<evidence type="ECO:0000256" key="4">
    <source>
        <dbReference type="ARBA" id="ARBA00011648"/>
    </source>
</evidence>
<dbReference type="RefSeq" id="WP_119497554.1">
    <property type="nucleotide sequence ID" value="NZ_NRJH01000057.1"/>
</dbReference>
<evidence type="ECO:0000259" key="15">
    <source>
        <dbReference type="Pfam" id="PF02823"/>
    </source>
</evidence>
<evidence type="ECO:0000256" key="13">
    <source>
        <dbReference type="HAMAP-Rule" id="MF_00530"/>
    </source>
</evidence>
<dbReference type="InterPro" id="IPR036794">
    <property type="entry name" value="ATP_F1_dsu/esu_C_sf"/>
</dbReference>
<keyword evidence="13" id="KW-0375">Hydrogen ion transport</keyword>
<name>A0A3A1Y046_9GAMM</name>